<dbReference type="PROSITE" id="PS00409">
    <property type="entry name" value="PROKAR_NTER_METHYL"/>
    <property type="match status" value="1"/>
</dbReference>
<evidence type="ECO:0000256" key="1">
    <source>
        <dbReference type="SAM" id="Phobius"/>
    </source>
</evidence>
<dbReference type="Pfam" id="PF07963">
    <property type="entry name" value="N_methyl"/>
    <property type="match status" value="1"/>
</dbReference>
<dbReference type="EMBL" id="JAGSPJ010000005">
    <property type="protein sequence ID" value="MBR7800861.1"/>
    <property type="molecule type" value="Genomic_DNA"/>
</dbReference>
<evidence type="ECO:0000313" key="3">
    <source>
        <dbReference type="Proteomes" id="UP000678545"/>
    </source>
</evidence>
<feature type="transmembrane region" description="Helical" evidence="1">
    <location>
        <begin position="6"/>
        <end position="30"/>
    </location>
</feature>
<dbReference type="InterPro" id="IPR012902">
    <property type="entry name" value="N_methyl_site"/>
</dbReference>
<gene>
    <name evidence="2" type="ORF">KDM90_12700</name>
</gene>
<keyword evidence="1" id="KW-1133">Transmembrane helix</keyword>
<comment type="caution">
    <text evidence="2">The sequence shown here is derived from an EMBL/GenBank/DDBJ whole genome shotgun (WGS) entry which is preliminary data.</text>
</comment>
<organism evidence="2 3">
    <name type="scientific">Undibacterium fentianense</name>
    <dbReference type="NCBI Taxonomy" id="2828728"/>
    <lineage>
        <taxon>Bacteria</taxon>
        <taxon>Pseudomonadati</taxon>
        <taxon>Pseudomonadota</taxon>
        <taxon>Betaproteobacteria</taxon>
        <taxon>Burkholderiales</taxon>
        <taxon>Oxalobacteraceae</taxon>
        <taxon>Undibacterium</taxon>
    </lineage>
</organism>
<proteinExistence type="predicted"/>
<dbReference type="AlphaFoldDB" id="A0A941E4M5"/>
<keyword evidence="1" id="KW-0812">Transmembrane</keyword>
<dbReference type="Proteomes" id="UP000678545">
    <property type="component" value="Unassembled WGS sequence"/>
</dbReference>
<keyword evidence="3" id="KW-1185">Reference proteome</keyword>
<dbReference type="RefSeq" id="WP_212675988.1">
    <property type="nucleotide sequence ID" value="NZ_JAGSPJ010000005.1"/>
</dbReference>
<accession>A0A941E4M5</accession>
<keyword evidence="1" id="KW-0472">Membrane</keyword>
<protein>
    <submittedName>
        <fullName evidence="2">Type II secretion system protein</fullName>
    </submittedName>
</protein>
<feature type="transmembrane region" description="Helical" evidence="1">
    <location>
        <begin position="331"/>
        <end position="353"/>
    </location>
</feature>
<reference evidence="2" key="1">
    <citation type="submission" date="2021-04" db="EMBL/GenBank/DDBJ databases">
        <title>novel species isolated from subtropical streams in China.</title>
        <authorList>
            <person name="Lu H."/>
        </authorList>
    </citation>
    <scope>NUCLEOTIDE SEQUENCE</scope>
    <source>
        <strain evidence="2">FT137W</strain>
    </source>
</reference>
<name>A0A941E4M5_9BURK</name>
<evidence type="ECO:0000313" key="2">
    <source>
        <dbReference type="EMBL" id="MBR7800861.1"/>
    </source>
</evidence>
<sequence length="405" mass="41660">MRKQNSGYTLLELAVGMVVLGVITIAVVYFGKFANQRVEQIAVPQILKIADDAIVGFIAAKHRLPCPDTNSDGLENCGSDLVGKLPYKTLGLARADMTSIRYGAFVKKDAVAANDIDLTDAKDRFAPLLTNIPVGPGIAPMAVSTVLNEVNGIDFCHALRLGNALPRNRTGATAADVTAIEENLHIRNAAGLTLKNVAYALSLPSNSSDPATNINNITNAFAAPNNPIASGSQDTVIAMDFAQISDRLSCSGVLASASHSHPNVASAAAIMRGAMLDYKVQLDLELEMAELGVLSAGVGVAGAIGATTGAASEVLTAVSETISSFGGMSAAIGIAAVATALSVAATVVAGLGLDSAMTTRDQAQDRVNEFSGNHATSKKIMEESGTLANAIRAHAIASDAAGIYR</sequence>
<dbReference type="NCBIfam" id="TIGR02532">
    <property type="entry name" value="IV_pilin_GFxxxE"/>
    <property type="match status" value="1"/>
</dbReference>